<dbReference type="InterPro" id="IPR032816">
    <property type="entry name" value="VTT_dom"/>
</dbReference>
<keyword evidence="3" id="KW-1003">Cell membrane</keyword>
<evidence type="ECO:0000313" key="12">
    <source>
        <dbReference type="Proteomes" id="UP000472573"/>
    </source>
</evidence>
<evidence type="ECO:0000256" key="5">
    <source>
        <dbReference type="ARBA" id="ARBA00022989"/>
    </source>
</evidence>
<proteinExistence type="inferred from homology"/>
<accession>A0A0R2HAI8</accession>
<organism evidence="10 13">
    <name type="scientific">Pediococcus pentosaceus</name>
    <dbReference type="NCBI Taxonomy" id="1255"/>
    <lineage>
        <taxon>Bacteria</taxon>
        <taxon>Bacillati</taxon>
        <taxon>Bacillota</taxon>
        <taxon>Bacilli</taxon>
        <taxon>Lactobacillales</taxon>
        <taxon>Lactobacillaceae</taxon>
        <taxon>Pediococcus</taxon>
    </lineage>
</organism>
<reference evidence="9 12" key="1">
    <citation type="submission" date="2019-10" db="EMBL/GenBank/DDBJ databases">
        <authorList>
            <person name="Irmler S."/>
            <person name="Berthoud H."/>
            <person name="Roetschi A."/>
            <person name="Arias E."/>
            <person name="Shani N."/>
            <person name="Wuethrich D."/>
            <person name="Bruggmann R."/>
        </authorList>
    </citation>
    <scope>NUCLEOTIDE SEQUENCE [LARGE SCALE GENOMIC DNA]</scope>
    <source>
        <strain evidence="9 12">FAM13073</strain>
    </source>
</reference>
<evidence type="ECO:0000313" key="14">
    <source>
        <dbReference type="Proteomes" id="UP001214131"/>
    </source>
</evidence>
<dbReference type="GO" id="GO:0005886">
    <property type="term" value="C:plasma membrane"/>
    <property type="evidence" value="ECO:0007669"/>
    <property type="project" value="UniProtKB-SubCell"/>
</dbReference>
<evidence type="ECO:0000256" key="2">
    <source>
        <dbReference type="ARBA" id="ARBA00010792"/>
    </source>
</evidence>
<evidence type="ECO:0000313" key="13">
    <source>
        <dbReference type="Proteomes" id="UP000743107"/>
    </source>
</evidence>
<dbReference type="PANTHER" id="PTHR42709">
    <property type="entry name" value="ALKALINE PHOSPHATASE LIKE PROTEIN"/>
    <property type="match status" value="1"/>
</dbReference>
<name>A0A0R2HAI8_PEDPE</name>
<evidence type="ECO:0000313" key="10">
    <source>
        <dbReference type="EMBL" id="MBF7126973.1"/>
    </source>
</evidence>
<protein>
    <submittedName>
        <fullName evidence="10">DedA family protein</fullName>
    </submittedName>
</protein>
<feature type="transmembrane region" description="Helical" evidence="7">
    <location>
        <begin position="179"/>
        <end position="198"/>
    </location>
</feature>
<feature type="transmembrane region" description="Helical" evidence="7">
    <location>
        <begin position="50"/>
        <end position="77"/>
    </location>
</feature>
<evidence type="ECO:0000313" key="9">
    <source>
        <dbReference type="EMBL" id="KAF0414062.1"/>
    </source>
</evidence>
<dbReference type="Proteomes" id="UP000743107">
    <property type="component" value="Unassembled WGS sequence"/>
</dbReference>
<dbReference type="RefSeq" id="WP_002834140.1">
    <property type="nucleotide sequence ID" value="NZ_BEWQ01000001.1"/>
</dbReference>
<dbReference type="PANTHER" id="PTHR42709:SF6">
    <property type="entry name" value="UNDECAPRENYL PHOSPHATE TRANSPORTER A"/>
    <property type="match status" value="1"/>
</dbReference>
<evidence type="ECO:0000259" key="8">
    <source>
        <dbReference type="Pfam" id="PF09335"/>
    </source>
</evidence>
<keyword evidence="5 7" id="KW-1133">Transmembrane helix</keyword>
<evidence type="ECO:0000256" key="1">
    <source>
        <dbReference type="ARBA" id="ARBA00004651"/>
    </source>
</evidence>
<evidence type="ECO:0000256" key="4">
    <source>
        <dbReference type="ARBA" id="ARBA00022692"/>
    </source>
</evidence>
<dbReference type="Proteomes" id="UP001214131">
    <property type="component" value="Chromosome"/>
</dbReference>
<keyword evidence="6 7" id="KW-0472">Membrane</keyword>
<dbReference type="InterPro" id="IPR051311">
    <property type="entry name" value="DedA_domain"/>
</dbReference>
<evidence type="ECO:0000256" key="7">
    <source>
        <dbReference type="SAM" id="Phobius"/>
    </source>
</evidence>
<evidence type="ECO:0000256" key="6">
    <source>
        <dbReference type="ARBA" id="ARBA00023136"/>
    </source>
</evidence>
<reference evidence="10" key="4">
    <citation type="submission" date="2020-11" db="EMBL/GenBank/DDBJ databases">
        <title>Antibiotic susceptibility profiles of Pediococcus pentosaceus from various origins and their implications for the safety assessment of strains with food-technology applications.</title>
        <authorList>
            <person name="Shani N."/>
            <person name="Oberhaensli S."/>
            <person name="Arias E."/>
        </authorList>
    </citation>
    <scope>NUCLEOTIDE SEQUENCE</scope>
    <source>
        <strain evidence="10">FAM 19164</strain>
    </source>
</reference>
<dbReference type="Proteomes" id="UP000472573">
    <property type="component" value="Unassembled WGS sequence"/>
</dbReference>
<feature type="transmembrane region" description="Helical" evidence="7">
    <location>
        <begin position="12"/>
        <end position="30"/>
    </location>
</feature>
<evidence type="ECO:0000313" key="11">
    <source>
        <dbReference type="EMBL" id="WEA56589.1"/>
    </source>
</evidence>
<evidence type="ECO:0000256" key="3">
    <source>
        <dbReference type="ARBA" id="ARBA00022475"/>
    </source>
</evidence>
<keyword evidence="12" id="KW-1185">Reference proteome</keyword>
<dbReference type="AlphaFoldDB" id="A0A0R2HAI8"/>
<sequence length="205" mass="22723">MEQYIINFVNDFGYLGIILLITLENVFPPIPSEVILTFAGFITLSSKLTVWGSVLAATIGAVIGAVILYIIGSYLTVERLGRLISSRLGKILRLKHSDVTKTHNFFVKHGSKTIFFGRFVPVIRSLISLPAGMTRMPWKIFVLLTTLGTLIWNVVLILLGRLAGEAWSEVSATIDSYSSLVLIVLIVLFAGSAIVYYFKRIRVKS</sequence>
<feature type="domain" description="VTT" evidence="8">
    <location>
        <begin position="30"/>
        <end position="161"/>
    </location>
</feature>
<keyword evidence="4 7" id="KW-0812">Transmembrane</keyword>
<dbReference type="Pfam" id="PF09335">
    <property type="entry name" value="VTT_dom"/>
    <property type="match status" value="1"/>
</dbReference>
<dbReference type="EMBL" id="WENB01000002">
    <property type="protein sequence ID" value="KAF0414062.1"/>
    <property type="molecule type" value="Genomic_DNA"/>
</dbReference>
<dbReference type="EMBL" id="JADOFV010000002">
    <property type="protein sequence ID" value="MBF7126973.1"/>
    <property type="molecule type" value="Genomic_DNA"/>
</dbReference>
<reference evidence="9" key="2">
    <citation type="submission" date="2019-12" db="EMBL/GenBank/DDBJ databases">
        <title>SpeciesPrimer: A bioinformatics pipeline dedicated to the design of qPCR primers for the quantification of bacterial species.</title>
        <authorList>
            <person name="Dreier M."/>
            <person name="Berthoud H."/>
            <person name="Shani N."/>
            <person name="Wechsler D."/>
            <person name="Junier P."/>
        </authorList>
    </citation>
    <scope>NUCLEOTIDE SEQUENCE</scope>
    <source>
        <strain evidence="9">FAM13073</strain>
    </source>
</reference>
<gene>
    <name evidence="9" type="ORF">GBO79_04100</name>
    <name evidence="10" type="ORF">ITQ97_03975</name>
    <name evidence="11" type="ORF">PWB86_05135</name>
</gene>
<comment type="subcellular location">
    <subcellularLocation>
        <location evidence="1">Cell membrane</location>
        <topology evidence="1">Multi-pass membrane protein</topology>
    </subcellularLocation>
</comment>
<comment type="similarity">
    <text evidence="2">Belongs to the DedA family.</text>
</comment>
<reference evidence="11 14" key="5">
    <citation type="submission" date="2023-02" db="EMBL/GenBank/DDBJ databases">
        <title>Comparative genomics and fermentation flavor characterization of five lactic acid bacteria reveal flavor biosynthesis metabolic pathways in fermented muskmelon puree.</title>
        <authorList>
            <person name="Yuan L."/>
            <person name="Li M."/>
            <person name="Xu X."/>
            <person name="Lao F."/>
            <person name="Wu J."/>
        </authorList>
    </citation>
    <scope>NUCLEOTIDE SEQUENCE [LARGE SCALE GENOMIC DNA]</scope>
    <source>
        <strain evidence="11 14">Ca-4</strain>
    </source>
</reference>
<reference evidence="12" key="3">
    <citation type="submission" date="2020-03" db="EMBL/GenBank/DDBJ databases">
        <title>SpeciesPrimer: A bioinformatics pipeline dedicated to the design of qPCR primers for the quantification of bacterial species.</title>
        <authorList>
            <person name="Dreier M."/>
            <person name="Berthoud H."/>
            <person name="Shani N."/>
            <person name="Wechsler D."/>
            <person name="Junier P."/>
        </authorList>
    </citation>
    <scope>NUCLEOTIDE SEQUENCE [LARGE SCALE GENOMIC DNA]</scope>
    <source>
        <strain evidence="12">FAM13073</strain>
    </source>
</reference>
<feature type="transmembrane region" description="Helical" evidence="7">
    <location>
        <begin position="140"/>
        <end position="159"/>
    </location>
</feature>
<dbReference type="EMBL" id="CP118739">
    <property type="protein sequence ID" value="WEA56589.1"/>
    <property type="molecule type" value="Genomic_DNA"/>
</dbReference>